<feature type="chain" id="PRO_5046102754" evidence="2">
    <location>
        <begin position="23"/>
        <end position="352"/>
    </location>
</feature>
<evidence type="ECO:0000256" key="1">
    <source>
        <dbReference type="ARBA" id="ARBA00008814"/>
    </source>
</evidence>
<dbReference type="InterPro" id="IPR002491">
    <property type="entry name" value="ABC_transptr_periplasmic_BD"/>
</dbReference>
<dbReference type="Pfam" id="PF01497">
    <property type="entry name" value="Peripla_BP_2"/>
    <property type="match status" value="1"/>
</dbReference>
<protein>
    <submittedName>
        <fullName evidence="4">ABC transporter substrate-binding protein</fullName>
    </submittedName>
</protein>
<comment type="similarity">
    <text evidence="1">Belongs to the bacterial solute-binding protein 8 family.</text>
</comment>
<dbReference type="Proteomes" id="UP000436181">
    <property type="component" value="Unassembled WGS sequence"/>
</dbReference>
<organism evidence="4 5">
    <name type="scientific">Corynebacterium zhongnanshanii</name>
    <dbReference type="NCBI Taxonomy" id="2768834"/>
    <lineage>
        <taxon>Bacteria</taxon>
        <taxon>Bacillati</taxon>
        <taxon>Actinomycetota</taxon>
        <taxon>Actinomycetes</taxon>
        <taxon>Mycobacteriales</taxon>
        <taxon>Corynebacteriaceae</taxon>
        <taxon>Corynebacterium</taxon>
    </lineage>
</organism>
<evidence type="ECO:0000259" key="3">
    <source>
        <dbReference type="PROSITE" id="PS50983"/>
    </source>
</evidence>
<dbReference type="Gene3D" id="3.40.50.1980">
    <property type="entry name" value="Nitrogenase molybdenum iron protein domain"/>
    <property type="match status" value="2"/>
</dbReference>
<gene>
    <name evidence="4" type="ORF">F8377_03795</name>
</gene>
<dbReference type="RefSeq" id="WP_151844024.1">
    <property type="nucleotide sequence ID" value="NZ_WBZJ01000001.1"/>
</dbReference>
<feature type="signal peptide" evidence="2">
    <location>
        <begin position="1"/>
        <end position="22"/>
    </location>
</feature>
<name>A0ABQ6VFS7_9CORY</name>
<dbReference type="InterPro" id="IPR050902">
    <property type="entry name" value="ABC_Transporter_SBP"/>
</dbReference>
<sequence>MALSPRAALLSCGLAATLLLTACGESEPVSSHESSRSVTTAKAEGTTQFPLTVDNCGQQFTFTKVPERVVSLDQGMTEIMLSLGLQEHMVGTASWTDPVLPELEEANNTVERLSDNAPTYEAVMDKDPDLVVSSFGRHYKKEGGVATRDRFGETDTPALLSYADCEGPLMINGGGTRTTPLTADKIYKDIEVIAEIFDVSKRGQELIDNLKHRVALAQEKINSHGETVGFWFADTKTPYFSGGYGFGNILSQESGLTNIFASEKDDWIAATWEDVVDKNPDILVLGDLERNRFPGDKLADKKEFLATDPVTKTMDAVKNEHFIALHGAELNPSIRFADALEKIAAYLEAHDK</sequence>
<dbReference type="PANTHER" id="PTHR30535:SF7">
    <property type="entry name" value="IRON(III) DICITRATE-BINDING PROTEIN"/>
    <property type="match status" value="1"/>
</dbReference>
<dbReference type="EMBL" id="WBZJ01000001">
    <property type="protein sequence ID" value="KAB3523272.1"/>
    <property type="molecule type" value="Genomic_DNA"/>
</dbReference>
<evidence type="ECO:0000256" key="2">
    <source>
        <dbReference type="SAM" id="SignalP"/>
    </source>
</evidence>
<accession>A0ABQ6VFS7</accession>
<dbReference type="PROSITE" id="PS51257">
    <property type="entry name" value="PROKAR_LIPOPROTEIN"/>
    <property type="match status" value="1"/>
</dbReference>
<dbReference type="PANTHER" id="PTHR30535">
    <property type="entry name" value="VITAMIN B12-BINDING PROTEIN"/>
    <property type="match status" value="1"/>
</dbReference>
<keyword evidence="5" id="KW-1185">Reference proteome</keyword>
<dbReference type="PROSITE" id="PS50983">
    <property type="entry name" value="FE_B12_PBP"/>
    <property type="match status" value="1"/>
</dbReference>
<evidence type="ECO:0000313" key="5">
    <source>
        <dbReference type="Proteomes" id="UP000436181"/>
    </source>
</evidence>
<comment type="caution">
    <text evidence="4">The sequence shown here is derived from an EMBL/GenBank/DDBJ whole genome shotgun (WGS) entry which is preliminary data.</text>
</comment>
<keyword evidence="2" id="KW-0732">Signal</keyword>
<reference evidence="4 5" key="1">
    <citation type="submission" date="2019-10" db="EMBL/GenBank/DDBJ databases">
        <title>Corynebacterium sp novel species isolated from the respiratory tract of Marmot.</title>
        <authorList>
            <person name="Zhang G."/>
        </authorList>
    </citation>
    <scope>NUCLEOTIDE SEQUENCE [LARGE SCALE GENOMIC DNA]</scope>
    <source>
        <strain evidence="4 5">336</strain>
    </source>
</reference>
<proteinExistence type="inferred from homology"/>
<dbReference type="SUPFAM" id="SSF53807">
    <property type="entry name" value="Helical backbone' metal receptor"/>
    <property type="match status" value="1"/>
</dbReference>
<evidence type="ECO:0000313" key="4">
    <source>
        <dbReference type="EMBL" id="KAB3523272.1"/>
    </source>
</evidence>
<feature type="domain" description="Fe/B12 periplasmic-binding" evidence="3">
    <location>
        <begin position="68"/>
        <end position="352"/>
    </location>
</feature>